<dbReference type="EMBL" id="JACASE010000005">
    <property type="protein sequence ID" value="KAF6465836.1"/>
    <property type="molecule type" value="Genomic_DNA"/>
</dbReference>
<evidence type="ECO:0000313" key="1">
    <source>
        <dbReference type="EMBL" id="KAF6465836.1"/>
    </source>
</evidence>
<sequence>MVESQMLEQIDARAASWSPETLGRSRILIFPSCTPPSQHTHFLIVLKATLSMYRAVVFTTKVHWEPSKAKSSPTSIMGLKPAIPSWGSDLVLFQLSSLAPSCPLLPCRAPDVSTLSPGHLF</sequence>
<protein>
    <submittedName>
        <fullName evidence="1">Uncharacterized protein</fullName>
    </submittedName>
</protein>
<name>A0A7J8H0Q0_ROUAE</name>
<dbReference type="AlphaFoldDB" id="A0A7J8H0Q0"/>
<comment type="caution">
    <text evidence="1">The sequence shown here is derived from an EMBL/GenBank/DDBJ whole genome shotgun (WGS) entry which is preliminary data.</text>
</comment>
<evidence type="ECO:0000313" key="2">
    <source>
        <dbReference type="Proteomes" id="UP000593571"/>
    </source>
</evidence>
<accession>A0A7J8H0Q0</accession>
<organism evidence="1 2">
    <name type="scientific">Rousettus aegyptiacus</name>
    <name type="common">Egyptian fruit bat</name>
    <name type="synonym">Pteropus aegyptiacus</name>
    <dbReference type="NCBI Taxonomy" id="9407"/>
    <lineage>
        <taxon>Eukaryota</taxon>
        <taxon>Metazoa</taxon>
        <taxon>Chordata</taxon>
        <taxon>Craniata</taxon>
        <taxon>Vertebrata</taxon>
        <taxon>Euteleostomi</taxon>
        <taxon>Mammalia</taxon>
        <taxon>Eutheria</taxon>
        <taxon>Laurasiatheria</taxon>
        <taxon>Chiroptera</taxon>
        <taxon>Yinpterochiroptera</taxon>
        <taxon>Pteropodoidea</taxon>
        <taxon>Pteropodidae</taxon>
        <taxon>Rousettinae</taxon>
        <taxon>Rousettus</taxon>
    </lineage>
</organism>
<proteinExistence type="predicted"/>
<reference evidence="1 2" key="1">
    <citation type="journal article" date="2020" name="Nature">
        <title>Six reference-quality genomes reveal evolution of bat adaptations.</title>
        <authorList>
            <person name="Jebb D."/>
            <person name="Huang Z."/>
            <person name="Pippel M."/>
            <person name="Hughes G.M."/>
            <person name="Lavrichenko K."/>
            <person name="Devanna P."/>
            <person name="Winkler S."/>
            <person name="Jermiin L.S."/>
            <person name="Skirmuntt E.C."/>
            <person name="Katzourakis A."/>
            <person name="Burkitt-Gray L."/>
            <person name="Ray D.A."/>
            <person name="Sullivan K.A.M."/>
            <person name="Roscito J.G."/>
            <person name="Kirilenko B.M."/>
            <person name="Davalos L.M."/>
            <person name="Corthals A.P."/>
            <person name="Power M.L."/>
            <person name="Jones G."/>
            <person name="Ransome R.D."/>
            <person name="Dechmann D.K.N."/>
            <person name="Locatelli A.G."/>
            <person name="Puechmaille S.J."/>
            <person name="Fedrigo O."/>
            <person name="Jarvis E.D."/>
            <person name="Hiller M."/>
            <person name="Vernes S.C."/>
            <person name="Myers E.W."/>
            <person name="Teeling E.C."/>
        </authorList>
    </citation>
    <scope>NUCLEOTIDE SEQUENCE [LARGE SCALE GENOMIC DNA]</scope>
    <source>
        <strain evidence="1">MRouAeg1</strain>
        <tissue evidence="1">Muscle</tissue>
    </source>
</reference>
<keyword evidence="2" id="KW-1185">Reference proteome</keyword>
<gene>
    <name evidence="1" type="ORF">HJG63_011221</name>
</gene>
<dbReference type="Proteomes" id="UP000593571">
    <property type="component" value="Unassembled WGS sequence"/>
</dbReference>